<evidence type="ECO:0000313" key="2">
    <source>
        <dbReference type="Proteomes" id="UP001163223"/>
    </source>
</evidence>
<accession>A0ACD4NRR2</accession>
<name>A0ACD4NRR2_9HYPH</name>
<protein>
    <submittedName>
        <fullName evidence="1">PAS domain S-box protein</fullName>
    </submittedName>
</protein>
<keyword evidence="2" id="KW-1185">Reference proteome</keyword>
<dbReference type="Proteomes" id="UP001163223">
    <property type="component" value="Chromosome"/>
</dbReference>
<sequence>MRQQGQRGTCRLAEVEVPSMQESSPIPELRHRQLQQLITGLDDGVVLVGFDRVILWANERALALHGVKHLDELGSTIEEYRKRFQLTYRNKQPVHREDFPIERAMKGETPRAVTIEVSPVHQPDNPWTHTIRCFVIYDEAGDPEYMVLVIDDETGRFEAEDRFESAFNANPAPALICRLSDLRYVRVNRGFLEMTGFSRDDVVGRSAVELDVFAGSADRDAAVRNLHEGRTVPQTEADLRVANGAGKRVIVAGQPIEISDERCMLFTFADLEPRRRAERALEASEERFAKAFGLSPVASWIWDAADFRFIEANTALVRLTGYAKEQIVGRTPLDLRLWADPLEQRKLGALLEGEGSISGADIRIRVRDGSPVDCLLSAETIDLDGRKCVLCVMQDITERKRSEAELMTAIETVMSETSWFSRTIVEKLAALRSATQHAPSAAGTECLTEKELGVLKLVCEGLSDAEIAERLRLSRHTVRNHLSSVFRKIGVKRRGAAMVWARERGVAGSAAQ</sequence>
<evidence type="ECO:0000313" key="1">
    <source>
        <dbReference type="EMBL" id="WAJ29491.1"/>
    </source>
</evidence>
<gene>
    <name evidence="1" type="ORF">OXU80_04450</name>
</gene>
<dbReference type="EMBL" id="CP113520">
    <property type="protein sequence ID" value="WAJ29491.1"/>
    <property type="molecule type" value="Genomic_DNA"/>
</dbReference>
<proteinExistence type="predicted"/>
<reference evidence="1" key="1">
    <citation type="submission" date="2022-11" db="EMBL/GenBank/DDBJ databases">
        <title>beta-Carotene-producing bacterium, Jeongeuplla avenae sp. nov., alleviates the salt stress of Arabidopsis seedlings.</title>
        <authorList>
            <person name="Jiang L."/>
            <person name="Lee J."/>
        </authorList>
    </citation>
    <scope>NUCLEOTIDE SEQUENCE</scope>
    <source>
        <strain evidence="1">DY_R2A_6</strain>
    </source>
</reference>
<organism evidence="1 2">
    <name type="scientific">Antarcticirhabdus aurantiaca</name>
    <dbReference type="NCBI Taxonomy" id="2606717"/>
    <lineage>
        <taxon>Bacteria</taxon>
        <taxon>Pseudomonadati</taxon>
        <taxon>Pseudomonadota</taxon>
        <taxon>Alphaproteobacteria</taxon>
        <taxon>Hyphomicrobiales</taxon>
        <taxon>Aurantimonadaceae</taxon>
        <taxon>Antarcticirhabdus</taxon>
    </lineage>
</organism>